<sequence length="848" mass="98456">MFYGKSSLSTSLDSLNMPAPETRSTYSKLRSCALFFLLIFCSIVLLLRLYSIRYVDMHYVRVLHYEMERNNIMNYEAYNRFGNRIELTMCEEKANEQLMLLKWLEYQKWEVNDTNVSLGDRFSKMRGDIERSLLYKVLRKMPKGAALHVHDIGLTSVDFIVKCLTYYQNLWVCVAHNKELHEFQFSQKFLNETNATDMCTWYPIKEWRRMHGAKVVDAKIRDNLIITTTDHKLVAARLKGIKSLLKGLITYAPVWELYFEQAFKEFIEDGVQYIEIRTILPRLYNLTGHSLPHLETLAALKRASETVAFYNASFVGTKIIYTPSRNVNDNEVEMLLSDALILKLVFKDYVAGLDLISDDYFSKPLRDFSQRLIYMQDSMDFYFTVDDVYANQLDNDENLIDAYLLGSKRLPFSYPLMQHPYILRQIHRLNIGLVINPISIEYMQNLGNSRFHPASILFTFNLPLIISSDYPGLWQASPITHDFYLTFMKIAPRESDLRVLKQLARNSIVHSAKSEAERDVALRVWEIMWSKWICELKNMNFQPNVQALNPFEYRSTPDAYHTLPFDLKTLYDLDGNNYTEMDTVKVYKETLDKFLVTHNEFIGSKLIYAPIRNADQNGIEHYVNVCKEIKNLYPDFLAGFDLVGQEELGRPLKDFIPQLLNLTEDIDFFFHAGETNWFGSTVDENLIDAVLLGTKRIGHGFALIKHPMVLEVVKQRNIAIEVSPISNQVLQLVSDYRNHPCAHFFADNYPVVISSDDPSFWKATPLTHDFYIAFLGIASAHSDLRLLKKLALNSIYYSAMSYEQKQIALQKWQIKWNKFIQTLINDDSISNSGSGGIILKELFNNNID</sequence>
<dbReference type="EnsemblMetazoa" id="GPPI037821-RA">
    <property type="protein sequence ID" value="GPPI037821-PA"/>
    <property type="gene ID" value="GPPI037821"/>
</dbReference>
<dbReference type="GO" id="GO:0005615">
    <property type="term" value="C:extracellular space"/>
    <property type="evidence" value="ECO:0007669"/>
    <property type="project" value="InterPro"/>
</dbReference>
<dbReference type="NCBIfam" id="TIGR01431">
    <property type="entry name" value="adm_rel"/>
    <property type="match status" value="2"/>
</dbReference>
<evidence type="ECO:0000256" key="2">
    <source>
        <dbReference type="ARBA" id="ARBA00004613"/>
    </source>
</evidence>
<dbReference type="Gene3D" id="3.20.20.140">
    <property type="entry name" value="Metal-dependent hydrolases"/>
    <property type="match status" value="2"/>
</dbReference>
<dbReference type="InterPro" id="IPR032466">
    <property type="entry name" value="Metal_Hydrolase"/>
</dbReference>
<evidence type="ECO:0000313" key="14">
    <source>
        <dbReference type="EnsemblMetazoa" id="GPPI037821-PA"/>
    </source>
</evidence>
<dbReference type="EC" id="3.5.4.4" evidence="4"/>
<reference evidence="15" key="1">
    <citation type="submission" date="2015-01" db="EMBL/GenBank/DDBJ databases">
        <authorList>
            <person name="Aksoy S."/>
            <person name="Warren W."/>
            <person name="Wilson R.K."/>
        </authorList>
    </citation>
    <scope>NUCLEOTIDE SEQUENCE [LARGE SCALE GENOMIC DNA]</scope>
    <source>
        <strain evidence="15">IAEA</strain>
    </source>
</reference>
<dbReference type="SUPFAM" id="SSF51556">
    <property type="entry name" value="Metallo-dependent hydrolases"/>
    <property type="match status" value="2"/>
</dbReference>
<dbReference type="InterPro" id="IPR006330">
    <property type="entry name" value="Ado/ade_deaminase"/>
</dbReference>
<comment type="similarity">
    <text evidence="3">Belongs to the metallo-dependent hydrolases superfamily. Adenosine and AMP deaminases family. ADGF subfamily.</text>
</comment>
<dbReference type="PANTHER" id="PTHR11409">
    <property type="entry name" value="ADENOSINE DEAMINASE"/>
    <property type="match status" value="1"/>
</dbReference>
<evidence type="ECO:0000256" key="9">
    <source>
        <dbReference type="ARBA" id="ARBA00022801"/>
    </source>
</evidence>
<dbReference type="FunFam" id="3.20.20.140:FF:000017">
    <property type="entry name" value="Adenosine deaminase 2"/>
    <property type="match status" value="2"/>
</dbReference>
<reference evidence="14" key="2">
    <citation type="submission" date="2020-05" db="UniProtKB">
        <authorList>
            <consortium name="EnsemblMetazoa"/>
        </authorList>
    </citation>
    <scope>IDENTIFICATION</scope>
    <source>
        <strain evidence="14">IAEA</strain>
    </source>
</reference>
<dbReference type="Pfam" id="PF00962">
    <property type="entry name" value="A_deaminase"/>
    <property type="match status" value="1"/>
</dbReference>
<dbReference type="InterPro" id="IPR013659">
    <property type="entry name" value="A_deaminase_N"/>
</dbReference>
<evidence type="ECO:0000256" key="5">
    <source>
        <dbReference type="ARBA" id="ARBA00018099"/>
    </source>
</evidence>
<evidence type="ECO:0000256" key="6">
    <source>
        <dbReference type="ARBA" id="ARBA00022525"/>
    </source>
</evidence>
<protein>
    <recommendedName>
        <fullName evidence="5">Adenosine deaminase</fullName>
        <ecNumber evidence="4">3.5.4.4</ecNumber>
    </recommendedName>
</protein>
<dbReference type="InterPro" id="IPR001365">
    <property type="entry name" value="A_deaminase_dom"/>
</dbReference>
<comment type="cofactor">
    <cofactor evidence="1">
        <name>Zn(2+)</name>
        <dbReference type="ChEBI" id="CHEBI:29105"/>
    </cofactor>
</comment>
<keyword evidence="6" id="KW-0964">Secreted</keyword>
<evidence type="ECO:0000313" key="15">
    <source>
        <dbReference type="Proteomes" id="UP000092460"/>
    </source>
</evidence>
<keyword evidence="15" id="KW-1185">Reference proteome</keyword>
<feature type="transmembrane region" description="Helical" evidence="11">
    <location>
        <begin position="32"/>
        <end position="51"/>
    </location>
</feature>
<keyword evidence="7" id="KW-0479">Metal-binding</keyword>
<comment type="catalytic activity">
    <reaction evidence="10">
        <text>adenosine + H2O + H(+) = inosine + NH4(+)</text>
        <dbReference type="Rhea" id="RHEA:24408"/>
        <dbReference type="ChEBI" id="CHEBI:15377"/>
        <dbReference type="ChEBI" id="CHEBI:15378"/>
        <dbReference type="ChEBI" id="CHEBI:16335"/>
        <dbReference type="ChEBI" id="CHEBI:17596"/>
        <dbReference type="ChEBI" id="CHEBI:28938"/>
        <dbReference type="EC" id="3.5.4.4"/>
    </reaction>
</comment>
<dbReference type="PANTHER" id="PTHR11409:SF39">
    <property type="entry name" value="ADENOSINE DEAMINASE 2"/>
    <property type="match status" value="1"/>
</dbReference>
<keyword evidence="9" id="KW-0378">Hydrolase</keyword>
<evidence type="ECO:0000256" key="8">
    <source>
        <dbReference type="ARBA" id="ARBA00022729"/>
    </source>
</evidence>
<feature type="domain" description="Adenosine/AMP deaminase N-terminal" evidence="13">
    <location>
        <begin position="63"/>
        <end position="138"/>
    </location>
</feature>
<evidence type="ECO:0000256" key="10">
    <source>
        <dbReference type="ARBA" id="ARBA00047764"/>
    </source>
</evidence>
<keyword evidence="11" id="KW-1133">Transmembrane helix</keyword>
<organism evidence="14 15">
    <name type="scientific">Glossina palpalis gambiensis</name>
    <dbReference type="NCBI Taxonomy" id="67801"/>
    <lineage>
        <taxon>Eukaryota</taxon>
        <taxon>Metazoa</taxon>
        <taxon>Ecdysozoa</taxon>
        <taxon>Arthropoda</taxon>
        <taxon>Hexapoda</taxon>
        <taxon>Insecta</taxon>
        <taxon>Pterygota</taxon>
        <taxon>Neoptera</taxon>
        <taxon>Endopterygota</taxon>
        <taxon>Diptera</taxon>
        <taxon>Brachycera</taxon>
        <taxon>Muscomorpha</taxon>
        <taxon>Hippoboscoidea</taxon>
        <taxon>Glossinidae</taxon>
        <taxon>Glossina</taxon>
    </lineage>
</organism>
<evidence type="ECO:0000256" key="1">
    <source>
        <dbReference type="ARBA" id="ARBA00001947"/>
    </source>
</evidence>
<evidence type="ECO:0000256" key="3">
    <source>
        <dbReference type="ARBA" id="ARBA00006083"/>
    </source>
</evidence>
<dbReference type="InterPro" id="IPR006331">
    <property type="entry name" value="ADGF"/>
</dbReference>
<dbReference type="EMBL" id="JXJN01018853">
    <property type="status" value="NOT_ANNOTATED_CDS"/>
    <property type="molecule type" value="Genomic_DNA"/>
</dbReference>
<keyword evidence="11" id="KW-0472">Membrane</keyword>
<evidence type="ECO:0000256" key="4">
    <source>
        <dbReference type="ARBA" id="ARBA00012784"/>
    </source>
</evidence>
<dbReference type="Proteomes" id="UP000092460">
    <property type="component" value="Unassembled WGS sequence"/>
</dbReference>
<proteinExistence type="inferred from homology"/>
<evidence type="ECO:0000256" key="11">
    <source>
        <dbReference type="SAM" id="Phobius"/>
    </source>
</evidence>
<evidence type="ECO:0000259" key="12">
    <source>
        <dbReference type="Pfam" id="PF00962"/>
    </source>
</evidence>
<feature type="domain" description="Adenosine deaminase" evidence="12">
    <location>
        <begin position="602"/>
        <end position="806"/>
    </location>
</feature>
<dbReference type="GO" id="GO:0046872">
    <property type="term" value="F:metal ion binding"/>
    <property type="evidence" value="ECO:0007669"/>
    <property type="project" value="UniProtKB-KW"/>
</dbReference>
<dbReference type="VEuPathDB" id="VectorBase:GPPI037821"/>
<comment type="subcellular location">
    <subcellularLocation>
        <location evidence="2">Secreted</location>
    </subcellularLocation>
</comment>
<name>A0A1B0BQY2_9MUSC</name>
<dbReference type="GO" id="GO:0004000">
    <property type="term" value="F:adenosine deaminase activity"/>
    <property type="evidence" value="ECO:0007669"/>
    <property type="project" value="InterPro"/>
</dbReference>
<evidence type="ECO:0000259" key="13">
    <source>
        <dbReference type="Pfam" id="PF08451"/>
    </source>
</evidence>
<keyword evidence="8" id="KW-0732">Signal</keyword>
<dbReference type="AlphaFoldDB" id="A0A1B0BQY2"/>
<dbReference type="GO" id="GO:0046103">
    <property type="term" value="P:inosine biosynthetic process"/>
    <property type="evidence" value="ECO:0007669"/>
    <property type="project" value="TreeGrafter"/>
</dbReference>
<accession>A0A1B0BQY2</accession>
<dbReference type="STRING" id="67801.A0A1B0BQY2"/>
<dbReference type="EMBL" id="JXJN01018852">
    <property type="status" value="NOT_ANNOTATED_CDS"/>
    <property type="molecule type" value="Genomic_DNA"/>
</dbReference>
<dbReference type="GO" id="GO:0006154">
    <property type="term" value="P:adenosine catabolic process"/>
    <property type="evidence" value="ECO:0007669"/>
    <property type="project" value="InterPro"/>
</dbReference>
<dbReference type="Pfam" id="PF08451">
    <property type="entry name" value="A_deaminase_N"/>
    <property type="match status" value="1"/>
</dbReference>
<evidence type="ECO:0000256" key="7">
    <source>
        <dbReference type="ARBA" id="ARBA00022723"/>
    </source>
</evidence>
<keyword evidence="11" id="KW-0812">Transmembrane</keyword>